<feature type="transmembrane region" description="Helical" evidence="1">
    <location>
        <begin position="253"/>
        <end position="274"/>
    </location>
</feature>
<evidence type="ECO:0000313" key="2">
    <source>
        <dbReference type="EMBL" id="MBP2412311.1"/>
    </source>
</evidence>
<feature type="transmembrane region" description="Helical" evidence="1">
    <location>
        <begin position="85"/>
        <end position="102"/>
    </location>
</feature>
<keyword evidence="1" id="KW-0812">Transmembrane</keyword>
<keyword evidence="1" id="KW-0472">Membrane</keyword>
<feature type="transmembrane region" description="Helical" evidence="1">
    <location>
        <begin position="222"/>
        <end position="241"/>
    </location>
</feature>
<organism evidence="2 3">
    <name type="scientific">Arthrobacter stackebrandtii</name>
    <dbReference type="NCBI Taxonomy" id="272161"/>
    <lineage>
        <taxon>Bacteria</taxon>
        <taxon>Bacillati</taxon>
        <taxon>Actinomycetota</taxon>
        <taxon>Actinomycetes</taxon>
        <taxon>Micrococcales</taxon>
        <taxon>Micrococcaceae</taxon>
        <taxon>Arthrobacter</taxon>
    </lineage>
</organism>
<keyword evidence="1" id="KW-1133">Transmembrane helix</keyword>
<keyword evidence="3" id="KW-1185">Reference proteome</keyword>
<feature type="transmembrane region" description="Helical" evidence="1">
    <location>
        <begin position="286"/>
        <end position="307"/>
    </location>
</feature>
<comment type="caution">
    <text evidence="2">The sequence shown here is derived from an EMBL/GenBank/DDBJ whole genome shotgun (WGS) entry which is preliminary data.</text>
</comment>
<proteinExistence type="predicted"/>
<name>A0ABS4YU63_9MICC</name>
<dbReference type="EMBL" id="JAGIOI010000001">
    <property type="protein sequence ID" value="MBP2412311.1"/>
    <property type="molecule type" value="Genomic_DNA"/>
</dbReference>
<feature type="transmembrane region" description="Helical" evidence="1">
    <location>
        <begin position="313"/>
        <end position="331"/>
    </location>
</feature>
<dbReference type="Proteomes" id="UP000711614">
    <property type="component" value="Unassembled WGS sequence"/>
</dbReference>
<gene>
    <name evidence="2" type="ORF">JOF48_001110</name>
</gene>
<feature type="transmembrane region" description="Helical" evidence="1">
    <location>
        <begin position="154"/>
        <end position="173"/>
    </location>
</feature>
<accession>A0ABS4YU63</accession>
<feature type="transmembrane region" description="Helical" evidence="1">
    <location>
        <begin position="122"/>
        <end position="142"/>
    </location>
</feature>
<feature type="transmembrane region" description="Helical" evidence="1">
    <location>
        <begin position="26"/>
        <end position="45"/>
    </location>
</feature>
<dbReference type="RefSeq" id="WP_209678218.1">
    <property type="nucleotide sequence ID" value="NZ_JAGIOI010000001.1"/>
</dbReference>
<reference evidence="2 3" key="1">
    <citation type="submission" date="2021-03" db="EMBL/GenBank/DDBJ databases">
        <title>Sequencing the genomes of 1000 actinobacteria strains.</title>
        <authorList>
            <person name="Klenk H.-P."/>
        </authorList>
    </citation>
    <scope>NUCLEOTIDE SEQUENCE [LARGE SCALE GENOMIC DNA]</scope>
    <source>
        <strain evidence="2 3">DSM 16005</strain>
    </source>
</reference>
<evidence type="ECO:0000313" key="3">
    <source>
        <dbReference type="Proteomes" id="UP000711614"/>
    </source>
</evidence>
<protein>
    <submittedName>
        <fullName evidence="2">Uncharacterized protein</fullName>
    </submittedName>
</protein>
<sequence length="425" mass="47082">MSTQHEHNTVAISEFHREKRSQRRQIFTLLFLGWLLCLLILQIHHPFDTGVIANFGDLNVVWSRFLERVLGPFTNPGTFEFSIDALGWIIGATATTLVALVFSGRNPLGMANEAQVMALDELLELLTLLVGTAAAATMWMALHNVVFLPADPDSGPKFFLAMLCLMLVIFSVVRQRDTAVQREIDEFHLTTSMRLHTQRWERMWGVSSRNRIRADHRKTKKLVLWWMSTGLLITLVPLAAYSEFTPVQMGLSAVGLVLLAVVTAALTALAVSLYRSNPHPGVGLAYALVLLVVVVLVVVSPLAVAAWQNTQVLLSLLGYFIWLAPSLLLIFRKPQSAHMTPLEYRLAARSQNPWKHSLVAVFDGARESAYWIELGLEARRQRHYQAKLARLMADEEAAAAAETACGLAAAESLAEAEEIATPPGS</sequence>
<evidence type="ECO:0000256" key="1">
    <source>
        <dbReference type="SAM" id="Phobius"/>
    </source>
</evidence>